<dbReference type="RefSeq" id="WP_009575015.1">
    <property type="nucleotide sequence ID" value="NZ_AEIG01000017.1"/>
</dbReference>
<dbReference type="OrthoDB" id="5296580at2"/>
<dbReference type="STRING" id="2518989.IMCC3088_672"/>
<name>F3L020_9GAMM</name>
<protein>
    <submittedName>
        <fullName evidence="1">Type IV pilus biogenesis protein PilP</fullName>
    </submittedName>
</protein>
<dbReference type="Pfam" id="PF04351">
    <property type="entry name" value="PilP"/>
    <property type="match status" value="1"/>
</dbReference>
<organism evidence="1 2">
    <name type="scientific">Aequoribacter fuscus</name>
    <dbReference type="NCBI Taxonomy" id="2518989"/>
    <lineage>
        <taxon>Bacteria</taxon>
        <taxon>Pseudomonadati</taxon>
        <taxon>Pseudomonadota</taxon>
        <taxon>Gammaproteobacteria</taxon>
        <taxon>Cellvibrionales</taxon>
        <taxon>Halieaceae</taxon>
        <taxon>Aequoribacter</taxon>
    </lineage>
</organism>
<comment type="caution">
    <text evidence="1">The sequence shown here is derived from an EMBL/GenBank/DDBJ whole genome shotgun (WGS) entry which is preliminary data.</text>
</comment>
<dbReference type="EMBL" id="AEIG01000017">
    <property type="protein sequence ID" value="EGG30306.1"/>
    <property type="molecule type" value="Genomic_DNA"/>
</dbReference>
<sequence>MLRLCKRLVAGGVVLGLAACANDDFSDLDQFMAEKRARPAGIIAAIPPFKDYEAFAYSATTTRSPFERPVAVQDVAQLQSVSAVRPDPNRPKEFLEQYTLESLVMVGTIRRNGKDWTLMQDPDGGIHRVGLGNYIGRNHGRVIDMGPTYVAVVEIVSDGSEDGWVERPRSIMLSGMNLGEG</sequence>
<dbReference type="eggNOG" id="COG3168">
    <property type="taxonomic scope" value="Bacteria"/>
</dbReference>
<evidence type="ECO:0000313" key="1">
    <source>
        <dbReference type="EMBL" id="EGG30306.1"/>
    </source>
</evidence>
<evidence type="ECO:0000313" key="2">
    <source>
        <dbReference type="Proteomes" id="UP000005615"/>
    </source>
</evidence>
<dbReference type="PROSITE" id="PS51257">
    <property type="entry name" value="PROKAR_LIPOPROTEIN"/>
    <property type="match status" value="1"/>
</dbReference>
<dbReference type="AlphaFoldDB" id="F3L020"/>
<dbReference type="Proteomes" id="UP000005615">
    <property type="component" value="Unassembled WGS sequence"/>
</dbReference>
<dbReference type="Gene3D" id="2.30.30.830">
    <property type="match status" value="1"/>
</dbReference>
<gene>
    <name evidence="1" type="ORF">IMCC3088_672</name>
</gene>
<keyword evidence="2" id="KW-1185">Reference proteome</keyword>
<dbReference type="InterPro" id="IPR007446">
    <property type="entry name" value="PilP"/>
</dbReference>
<proteinExistence type="predicted"/>
<reference evidence="1 2" key="1">
    <citation type="journal article" date="2011" name="J. Bacteriol.">
        <title>Genome sequence of strain IMCC3088, a proteorhodopsin-containing marine bacterium belonging to the OM60/NOR5 clade.</title>
        <authorList>
            <person name="Jang Y."/>
            <person name="Oh H.M."/>
            <person name="Kang I."/>
            <person name="Lee K."/>
            <person name="Yang S.J."/>
            <person name="Cho J.C."/>
        </authorList>
    </citation>
    <scope>NUCLEOTIDE SEQUENCE [LARGE SCALE GENOMIC DNA]</scope>
    <source>
        <strain evidence="1 2">IMCC3088</strain>
    </source>
</reference>
<accession>F3L020</accession>
<dbReference type="PIRSF" id="PIRSF016481">
    <property type="entry name" value="Pilus_assembly_PilP"/>
    <property type="match status" value="1"/>
</dbReference>